<keyword evidence="12 19" id="KW-0472">Membrane</keyword>
<dbReference type="AlphaFoldDB" id="A0ABD1JBP1"/>
<evidence type="ECO:0000256" key="4">
    <source>
        <dbReference type="ARBA" id="ARBA00004479"/>
    </source>
</evidence>
<gene>
    <name evidence="21" type="ORF">ACEWY4_020108</name>
</gene>
<evidence type="ECO:0000256" key="18">
    <source>
        <dbReference type="ARBA" id="ARBA00068227"/>
    </source>
</evidence>
<keyword evidence="9" id="KW-0498">Mitosis</keyword>
<sequence length="144" mass="16308">MGVPTAVWGRFSACMVLLAVVPDRVCCAAVPGQHNSSELVPGVSPCWQMEEFKVQEECSPCNTIQSKWWAACRSTGYIEKIVCVKSNKTDYKSCHSAVREESLFWQFEAVMMSLTVLFVLVVIKRQRVLDRRTSERVQKQIESS</sequence>
<comment type="caution">
    <text evidence="21">The sequence shown here is derived from an EMBL/GenBank/DDBJ whole genome shotgun (WGS) entry which is preliminary data.</text>
</comment>
<evidence type="ECO:0000256" key="9">
    <source>
        <dbReference type="ARBA" id="ARBA00022776"/>
    </source>
</evidence>
<evidence type="ECO:0000256" key="8">
    <source>
        <dbReference type="ARBA" id="ARBA00022729"/>
    </source>
</evidence>
<keyword evidence="13" id="KW-0206">Cytoskeleton</keyword>
<dbReference type="GO" id="GO:0005739">
    <property type="term" value="C:mitochondrion"/>
    <property type="evidence" value="ECO:0007669"/>
    <property type="project" value="UniProtKB-SubCell"/>
</dbReference>
<feature type="signal peptide" evidence="20">
    <location>
        <begin position="1"/>
        <end position="27"/>
    </location>
</feature>
<dbReference type="GO" id="GO:0051301">
    <property type="term" value="P:cell division"/>
    <property type="evidence" value="ECO:0007669"/>
    <property type="project" value="UniProtKB-KW"/>
</dbReference>
<feature type="transmembrane region" description="Helical" evidence="19">
    <location>
        <begin position="103"/>
        <end position="123"/>
    </location>
</feature>
<evidence type="ECO:0000256" key="11">
    <source>
        <dbReference type="ARBA" id="ARBA00023128"/>
    </source>
</evidence>
<evidence type="ECO:0000256" key="20">
    <source>
        <dbReference type="SAM" id="SignalP"/>
    </source>
</evidence>
<keyword evidence="7 19" id="KW-0812">Transmembrane</keyword>
<organism evidence="21 22">
    <name type="scientific">Coilia grayii</name>
    <name type="common">Gray's grenadier anchovy</name>
    <dbReference type="NCBI Taxonomy" id="363190"/>
    <lineage>
        <taxon>Eukaryota</taxon>
        <taxon>Metazoa</taxon>
        <taxon>Chordata</taxon>
        <taxon>Craniata</taxon>
        <taxon>Vertebrata</taxon>
        <taxon>Euteleostomi</taxon>
        <taxon>Actinopterygii</taxon>
        <taxon>Neopterygii</taxon>
        <taxon>Teleostei</taxon>
        <taxon>Clupei</taxon>
        <taxon>Clupeiformes</taxon>
        <taxon>Clupeoidei</taxon>
        <taxon>Engraulidae</taxon>
        <taxon>Coilinae</taxon>
        <taxon>Coilia</taxon>
    </lineage>
</organism>
<evidence type="ECO:0000256" key="6">
    <source>
        <dbReference type="ARBA" id="ARBA00022618"/>
    </source>
</evidence>
<evidence type="ECO:0000256" key="12">
    <source>
        <dbReference type="ARBA" id="ARBA00023136"/>
    </source>
</evidence>
<evidence type="ECO:0000256" key="3">
    <source>
        <dbReference type="ARBA" id="ARBA00004300"/>
    </source>
</evidence>
<dbReference type="EMBL" id="JBHFQA010000017">
    <property type="protein sequence ID" value="KAL2084590.1"/>
    <property type="molecule type" value="Genomic_DNA"/>
</dbReference>
<dbReference type="PANTHER" id="PTHR13041">
    <property type="entry name" value="JTB PROTEIN-RELATED"/>
    <property type="match status" value="1"/>
</dbReference>
<evidence type="ECO:0000256" key="13">
    <source>
        <dbReference type="ARBA" id="ARBA00023212"/>
    </source>
</evidence>
<protein>
    <recommendedName>
        <fullName evidence="18">Protein JTB</fullName>
    </recommendedName>
</protein>
<keyword evidence="10 19" id="KW-1133">Transmembrane helix</keyword>
<accession>A0ABD1JBP1</accession>
<dbReference type="GO" id="GO:0005813">
    <property type="term" value="C:centrosome"/>
    <property type="evidence" value="ECO:0007669"/>
    <property type="project" value="UniProtKB-SubCell"/>
</dbReference>
<evidence type="ECO:0000256" key="19">
    <source>
        <dbReference type="SAM" id="Phobius"/>
    </source>
</evidence>
<comment type="subcellular location">
    <subcellularLocation>
        <location evidence="3">Cytoplasm</location>
        <location evidence="3">Cytoskeleton</location>
        <location evidence="3">Microtubule organizing center</location>
        <location evidence="3">Centrosome</location>
    </subcellularLocation>
    <subcellularLocation>
        <location evidence="2">Cytoplasm</location>
        <location evidence="2">Cytoskeleton</location>
        <location evidence="2">Spindle</location>
    </subcellularLocation>
    <subcellularLocation>
        <location evidence="4">Membrane</location>
        <topology evidence="4">Single-pass type I membrane protein</topology>
    </subcellularLocation>
    <subcellularLocation>
        <location evidence="1">Mitochondrion</location>
    </subcellularLocation>
</comment>
<evidence type="ECO:0000256" key="1">
    <source>
        <dbReference type="ARBA" id="ARBA00004173"/>
    </source>
</evidence>
<evidence type="ECO:0000256" key="10">
    <source>
        <dbReference type="ARBA" id="ARBA00022989"/>
    </source>
</evidence>
<comment type="similarity">
    <text evidence="16">Belongs to the JTB family.</text>
</comment>
<reference evidence="21 22" key="1">
    <citation type="submission" date="2024-09" db="EMBL/GenBank/DDBJ databases">
        <title>A chromosome-level genome assembly of Gray's grenadier anchovy, Coilia grayii.</title>
        <authorList>
            <person name="Fu Z."/>
        </authorList>
    </citation>
    <scope>NUCLEOTIDE SEQUENCE [LARGE SCALE GENOMIC DNA]</scope>
    <source>
        <strain evidence="21">G4</strain>
        <tissue evidence="21">Muscle</tissue>
    </source>
</reference>
<keyword evidence="8 20" id="KW-0732">Signal</keyword>
<dbReference type="GO" id="GO:0016020">
    <property type="term" value="C:membrane"/>
    <property type="evidence" value="ECO:0007669"/>
    <property type="project" value="UniProtKB-SubCell"/>
</dbReference>
<keyword evidence="22" id="KW-1185">Reference proteome</keyword>
<keyword evidence="11" id="KW-0496">Mitochondrion</keyword>
<evidence type="ECO:0000256" key="15">
    <source>
        <dbReference type="ARBA" id="ARBA00058368"/>
    </source>
</evidence>
<dbReference type="InterPro" id="IPR008657">
    <property type="entry name" value="JTB"/>
</dbReference>
<name>A0ABD1JBP1_9TELE</name>
<dbReference type="Gene3D" id="3.30.720.220">
    <property type="match status" value="1"/>
</dbReference>
<keyword evidence="6" id="KW-0132">Cell division</keyword>
<dbReference type="Proteomes" id="UP001591681">
    <property type="component" value="Unassembled WGS sequence"/>
</dbReference>
<comment type="function">
    <text evidence="15">Required for normal cytokinesis during mitosis. Plays a role in the regulation of cell proliferation. May be a component of the chromosomal passenger complex (CPC), a complex that acts as a key regulator of mitosis. The CPC complex has essential functions at the centromere in ensuring correct chromosome alignment and segregation and is required for chromatin-induced microtubule stabilization and spindle assembly. Increases AURKB activity. Inhibits apoptosis induced by TGFB1. Overexpression induces swelling of mitochondria and reduces mitochondrial membrane potential.</text>
</comment>
<proteinExistence type="inferred from homology"/>
<dbReference type="FunFam" id="3.30.720.220:FF:000001">
    <property type="entry name" value="Jumping translocation breakpoint"/>
    <property type="match status" value="1"/>
</dbReference>
<evidence type="ECO:0000256" key="2">
    <source>
        <dbReference type="ARBA" id="ARBA00004186"/>
    </source>
</evidence>
<dbReference type="PANTHER" id="PTHR13041:SF3">
    <property type="entry name" value="PROTEIN JTB"/>
    <property type="match status" value="1"/>
</dbReference>
<keyword evidence="14" id="KW-0131">Cell cycle</keyword>
<evidence type="ECO:0000256" key="17">
    <source>
        <dbReference type="ARBA" id="ARBA00063184"/>
    </source>
</evidence>
<keyword evidence="5" id="KW-0963">Cytoplasm</keyword>
<dbReference type="Pfam" id="PF05439">
    <property type="entry name" value="JTB"/>
    <property type="match status" value="1"/>
</dbReference>
<evidence type="ECO:0000256" key="16">
    <source>
        <dbReference type="ARBA" id="ARBA00060886"/>
    </source>
</evidence>
<evidence type="ECO:0000256" key="5">
    <source>
        <dbReference type="ARBA" id="ARBA00022490"/>
    </source>
</evidence>
<evidence type="ECO:0000313" key="22">
    <source>
        <dbReference type="Proteomes" id="UP001591681"/>
    </source>
</evidence>
<comment type="subunit">
    <text evidence="17">Interacts with AURKA, AURKB, BIRC5 and INCENP. May be a component of the CPC at least composed of BIRC5/survivin, CDCA8/borealin, INCENP and AURKB/Aurora-B.</text>
</comment>
<feature type="chain" id="PRO_5044892895" description="Protein JTB" evidence="20">
    <location>
        <begin position="28"/>
        <end position="144"/>
    </location>
</feature>
<evidence type="ECO:0000313" key="21">
    <source>
        <dbReference type="EMBL" id="KAL2084590.1"/>
    </source>
</evidence>
<dbReference type="GO" id="GO:0005819">
    <property type="term" value="C:spindle"/>
    <property type="evidence" value="ECO:0007669"/>
    <property type="project" value="UniProtKB-SubCell"/>
</dbReference>
<evidence type="ECO:0000256" key="14">
    <source>
        <dbReference type="ARBA" id="ARBA00023306"/>
    </source>
</evidence>
<evidence type="ECO:0000256" key="7">
    <source>
        <dbReference type="ARBA" id="ARBA00022692"/>
    </source>
</evidence>